<dbReference type="InterPro" id="IPR051532">
    <property type="entry name" value="Ester_Hydrolysis_Enzymes"/>
</dbReference>
<sequence>MSECRSESGDRTGSRTRPSRRLRSRSALACTAVLAATATLAASCGGSSSGSSNSGSEKPKPSPTRIWDRSPDSLAAVGDSITRGFDACSVLSDCVKVSWATGSEPEVKSLAHRLLRSSGGKSWNYAKTGAVIDDLAGQMLKAAAAKPEMVTVMSGANDACAKNPEDMTSVSDYRAGFKRALRVLRAERPTTQVYVSSVPDLRRLWEVGKENVLAKQVWKLGICQSVLKDSDATDQAATDRRTRVRDRVKAYNSVLKDECAKDRRCRYDNGAVFSYRFTKSELSKWDWFHPNKKGQGKLAELAYERITERR</sequence>
<evidence type="ECO:0000256" key="1">
    <source>
        <dbReference type="SAM" id="MobiDB-lite"/>
    </source>
</evidence>
<evidence type="ECO:0000313" key="3">
    <source>
        <dbReference type="EMBL" id="NGO68477.1"/>
    </source>
</evidence>
<comment type="caution">
    <text evidence="3">The sequence shown here is derived from an EMBL/GenBank/DDBJ whole genome shotgun (WGS) entry which is preliminary data.</text>
</comment>
<evidence type="ECO:0000313" key="4">
    <source>
        <dbReference type="Proteomes" id="UP000477722"/>
    </source>
</evidence>
<keyword evidence="4" id="KW-1185">Reference proteome</keyword>
<evidence type="ECO:0000256" key="2">
    <source>
        <dbReference type="SAM" id="SignalP"/>
    </source>
</evidence>
<keyword evidence="3" id="KW-0378">Hydrolase</keyword>
<dbReference type="SUPFAM" id="SSF52266">
    <property type="entry name" value="SGNH hydrolase"/>
    <property type="match status" value="1"/>
</dbReference>
<dbReference type="GO" id="GO:0004622">
    <property type="term" value="F:phosphatidylcholine lysophospholipase activity"/>
    <property type="evidence" value="ECO:0007669"/>
    <property type="project" value="TreeGrafter"/>
</dbReference>
<feature type="region of interest" description="Disordered" evidence="1">
    <location>
        <begin position="44"/>
        <end position="71"/>
    </location>
</feature>
<dbReference type="PANTHER" id="PTHR30383:SF5">
    <property type="entry name" value="SGNH HYDROLASE-TYPE ESTERASE DOMAIN-CONTAINING PROTEIN"/>
    <property type="match status" value="1"/>
</dbReference>
<accession>A0A6G4WV31</accession>
<feature type="signal peptide" evidence="2">
    <location>
        <begin position="1"/>
        <end position="41"/>
    </location>
</feature>
<dbReference type="Pfam" id="PF00657">
    <property type="entry name" value="Lipase_GDSL"/>
    <property type="match status" value="1"/>
</dbReference>
<dbReference type="InterPro" id="IPR001087">
    <property type="entry name" value="GDSL"/>
</dbReference>
<dbReference type="InterPro" id="IPR036514">
    <property type="entry name" value="SGNH_hydro_sf"/>
</dbReference>
<feature type="compositionally biased region" description="Low complexity" evidence="1">
    <location>
        <begin position="44"/>
        <end position="56"/>
    </location>
</feature>
<feature type="chain" id="PRO_5026317361" evidence="2">
    <location>
        <begin position="42"/>
        <end position="310"/>
    </location>
</feature>
<gene>
    <name evidence="3" type="ORF">G5C65_08940</name>
</gene>
<dbReference type="AlphaFoldDB" id="A0A6G4WV31"/>
<feature type="region of interest" description="Disordered" evidence="1">
    <location>
        <begin position="1"/>
        <end position="24"/>
    </location>
</feature>
<dbReference type="Proteomes" id="UP000477722">
    <property type="component" value="Unassembled WGS sequence"/>
</dbReference>
<proteinExistence type="predicted"/>
<reference evidence="3 4" key="1">
    <citation type="submission" date="2020-02" db="EMBL/GenBank/DDBJ databases">
        <title>Whole-genome analyses of novel actinobacteria.</title>
        <authorList>
            <person name="Sahin N."/>
            <person name="Tatar D."/>
        </authorList>
    </citation>
    <scope>NUCLEOTIDE SEQUENCE [LARGE SCALE GENOMIC DNA]</scope>
    <source>
        <strain evidence="3 4">SB3404</strain>
    </source>
</reference>
<feature type="compositionally biased region" description="Basic and acidic residues" evidence="1">
    <location>
        <begin position="1"/>
        <end position="13"/>
    </location>
</feature>
<dbReference type="RefSeq" id="WP_165298182.1">
    <property type="nucleotide sequence ID" value="NZ_JAAKZZ010000061.1"/>
</dbReference>
<dbReference type="PANTHER" id="PTHR30383">
    <property type="entry name" value="THIOESTERASE 1/PROTEASE 1/LYSOPHOSPHOLIPASE L1"/>
    <property type="match status" value="1"/>
</dbReference>
<protein>
    <submittedName>
        <fullName evidence="3">SGNH/GDSL hydrolase family protein</fullName>
    </submittedName>
</protein>
<keyword evidence="2" id="KW-0732">Signal</keyword>
<dbReference type="EMBL" id="JAAKZZ010000061">
    <property type="protein sequence ID" value="NGO68477.1"/>
    <property type="molecule type" value="Genomic_DNA"/>
</dbReference>
<organism evidence="3 4">
    <name type="scientific">Streptomyces boncukensis</name>
    <dbReference type="NCBI Taxonomy" id="2711219"/>
    <lineage>
        <taxon>Bacteria</taxon>
        <taxon>Bacillati</taxon>
        <taxon>Actinomycetota</taxon>
        <taxon>Actinomycetes</taxon>
        <taxon>Kitasatosporales</taxon>
        <taxon>Streptomycetaceae</taxon>
        <taxon>Streptomyces</taxon>
    </lineage>
</organism>
<dbReference type="Gene3D" id="3.40.50.1110">
    <property type="entry name" value="SGNH hydrolase"/>
    <property type="match status" value="1"/>
</dbReference>
<name>A0A6G4WV31_9ACTN</name>